<dbReference type="GO" id="GO:0045944">
    <property type="term" value="P:positive regulation of transcription by RNA polymerase II"/>
    <property type="evidence" value="ECO:0007669"/>
    <property type="project" value="UniProtKB-ARBA"/>
</dbReference>
<dbReference type="GeneID" id="30178963"/>
<feature type="non-terminal residue" evidence="11">
    <location>
        <position position="53"/>
    </location>
</feature>
<feature type="domain" description="C2H2-type" evidence="10">
    <location>
        <begin position="27"/>
        <end position="53"/>
    </location>
</feature>
<name>A0A1E3NGW2_9ASCO</name>
<keyword evidence="7" id="KW-0238">DNA-binding</keyword>
<evidence type="ECO:0000256" key="5">
    <source>
        <dbReference type="ARBA" id="ARBA00022771"/>
    </source>
</evidence>
<evidence type="ECO:0000256" key="1">
    <source>
        <dbReference type="ARBA" id="ARBA00004123"/>
    </source>
</evidence>
<dbReference type="RefSeq" id="XP_019016503.1">
    <property type="nucleotide sequence ID" value="XM_019162276.1"/>
</dbReference>
<dbReference type="GO" id="GO:0008270">
    <property type="term" value="F:zinc ion binding"/>
    <property type="evidence" value="ECO:0007669"/>
    <property type="project" value="UniProtKB-KW"/>
</dbReference>
<evidence type="ECO:0000256" key="6">
    <source>
        <dbReference type="ARBA" id="ARBA00022833"/>
    </source>
</evidence>
<gene>
    <name evidence="11" type="ORF">PICMEDRAFT_22777</name>
</gene>
<protein>
    <recommendedName>
        <fullName evidence="10">C2H2-type domain-containing protein</fullName>
    </recommendedName>
</protein>
<accession>A0A1E3NGW2</accession>
<dbReference type="PANTHER" id="PTHR19818:SF157">
    <property type="entry name" value="C2H2-TYPE DOMAIN-CONTAINING PROTEIN"/>
    <property type="match status" value="1"/>
</dbReference>
<comment type="subcellular location">
    <subcellularLocation>
        <location evidence="1">Nucleus</location>
    </subcellularLocation>
</comment>
<dbReference type="Pfam" id="PF00096">
    <property type="entry name" value="zf-C2H2"/>
    <property type="match status" value="2"/>
</dbReference>
<dbReference type="PROSITE" id="PS00028">
    <property type="entry name" value="ZINC_FINGER_C2H2_1"/>
    <property type="match status" value="2"/>
</dbReference>
<dbReference type="InterPro" id="IPR036236">
    <property type="entry name" value="Znf_C2H2_sf"/>
</dbReference>
<dbReference type="InterPro" id="IPR050329">
    <property type="entry name" value="GLI_C2H2-zinc-finger"/>
</dbReference>
<proteinExistence type="inferred from homology"/>
<dbReference type="Proteomes" id="UP000094455">
    <property type="component" value="Unassembled WGS sequence"/>
</dbReference>
<evidence type="ECO:0000313" key="11">
    <source>
        <dbReference type="EMBL" id="ODQ45390.1"/>
    </source>
</evidence>
<dbReference type="SMART" id="SM00355">
    <property type="entry name" value="ZnF_C2H2"/>
    <property type="match status" value="2"/>
</dbReference>
<keyword evidence="3" id="KW-0479">Metal-binding</keyword>
<evidence type="ECO:0000256" key="4">
    <source>
        <dbReference type="ARBA" id="ARBA00022737"/>
    </source>
</evidence>
<keyword evidence="5 9" id="KW-0863">Zinc-finger</keyword>
<keyword evidence="4" id="KW-0677">Repeat</keyword>
<dbReference type="STRING" id="763406.A0A1E3NGW2"/>
<dbReference type="EMBL" id="KV454005">
    <property type="protein sequence ID" value="ODQ45390.1"/>
    <property type="molecule type" value="Genomic_DNA"/>
</dbReference>
<dbReference type="AlphaFoldDB" id="A0A1E3NGW2"/>
<keyword evidence="12" id="KW-1185">Reference proteome</keyword>
<evidence type="ECO:0000256" key="9">
    <source>
        <dbReference type="PROSITE-ProRule" id="PRU00042"/>
    </source>
</evidence>
<sequence length="53" mass="6303">CPLCHKVFNRPSGLKTHMHIHTGEKPYRCDWPGCGKYFSVRSNMIRHNKIHKR</sequence>
<evidence type="ECO:0000256" key="7">
    <source>
        <dbReference type="ARBA" id="ARBA00023125"/>
    </source>
</evidence>
<dbReference type="PANTHER" id="PTHR19818">
    <property type="entry name" value="ZINC FINGER PROTEIN ZIC AND GLI"/>
    <property type="match status" value="1"/>
</dbReference>
<reference evidence="11 12" key="1">
    <citation type="journal article" date="2016" name="Proc. Natl. Acad. Sci. U.S.A.">
        <title>Comparative genomics of biotechnologically important yeasts.</title>
        <authorList>
            <person name="Riley R."/>
            <person name="Haridas S."/>
            <person name="Wolfe K.H."/>
            <person name="Lopes M.R."/>
            <person name="Hittinger C.T."/>
            <person name="Goeker M."/>
            <person name="Salamov A.A."/>
            <person name="Wisecaver J.H."/>
            <person name="Long T.M."/>
            <person name="Calvey C.H."/>
            <person name="Aerts A.L."/>
            <person name="Barry K.W."/>
            <person name="Choi C."/>
            <person name="Clum A."/>
            <person name="Coughlan A.Y."/>
            <person name="Deshpande S."/>
            <person name="Douglass A.P."/>
            <person name="Hanson S.J."/>
            <person name="Klenk H.-P."/>
            <person name="LaButti K.M."/>
            <person name="Lapidus A."/>
            <person name="Lindquist E.A."/>
            <person name="Lipzen A.M."/>
            <person name="Meier-Kolthoff J.P."/>
            <person name="Ohm R.A."/>
            <person name="Otillar R.P."/>
            <person name="Pangilinan J.L."/>
            <person name="Peng Y."/>
            <person name="Rokas A."/>
            <person name="Rosa C.A."/>
            <person name="Scheuner C."/>
            <person name="Sibirny A.A."/>
            <person name="Slot J.C."/>
            <person name="Stielow J.B."/>
            <person name="Sun H."/>
            <person name="Kurtzman C.P."/>
            <person name="Blackwell M."/>
            <person name="Grigoriev I.V."/>
            <person name="Jeffries T.W."/>
        </authorList>
    </citation>
    <scope>NUCLEOTIDE SEQUENCE [LARGE SCALE GENOMIC DNA]</scope>
    <source>
        <strain evidence="11 12">NRRL Y-2026</strain>
    </source>
</reference>
<dbReference type="FunFam" id="3.30.160.60:FF:000182">
    <property type="entry name" value="zinc finger protein 366"/>
    <property type="match status" value="1"/>
</dbReference>
<dbReference type="OrthoDB" id="6077919at2759"/>
<dbReference type="GO" id="GO:0005634">
    <property type="term" value="C:nucleus"/>
    <property type="evidence" value="ECO:0007669"/>
    <property type="project" value="UniProtKB-SubCell"/>
</dbReference>
<evidence type="ECO:0000256" key="3">
    <source>
        <dbReference type="ARBA" id="ARBA00022723"/>
    </source>
</evidence>
<organism evidence="11 12">
    <name type="scientific">Pichia membranifaciens NRRL Y-2026</name>
    <dbReference type="NCBI Taxonomy" id="763406"/>
    <lineage>
        <taxon>Eukaryota</taxon>
        <taxon>Fungi</taxon>
        <taxon>Dikarya</taxon>
        <taxon>Ascomycota</taxon>
        <taxon>Saccharomycotina</taxon>
        <taxon>Pichiomycetes</taxon>
        <taxon>Pichiales</taxon>
        <taxon>Pichiaceae</taxon>
        <taxon>Pichia</taxon>
    </lineage>
</organism>
<dbReference type="FunFam" id="3.30.160.60:FF:001174">
    <property type="entry name" value="zinc finger protein 527 isoform X1"/>
    <property type="match status" value="1"/>
</dbReference>
<evidence type="ECO:0000256" key="8">
    <source>
        <dbReference type="ARBA" id="ARBA00023242"/>
    </source>
</evidence>
<dbReference type="Gene3D" id="3.30.160.60">
    <property type="entry name" value="Classic Zinc Finger"/>
    <property type="match status" value="2"/>
</dbReference>
<evidence type="ECO:0000256" key="2">
    <source>
        <dbReference type="ARBA" id="ARBA00006991"/>
    </source>
</evidence>
<comment type="similarity">
    <text evidence="2">Belongs to the krueppel C2H2-type zinc-finger protein family.</text>
</comment>
<evidence type="ECO:0000313" key="12">
    <source>
        <dbReference type="Proteomes" id="UP000094455"/>
    </source>
</evidence>
<feature type="domain" description="C2H2-type" evidence="10">
    <location>
        <begin position="1"/>
        <end position="26"/>
    </location>
</feature>
<keyword evidence="6" id="KW-0862">Zinc</keyword>
<evidence type="ECO:0000259" key="10">
    <source>
        <dbReference type="PROSITE" id="PS50157"/>
    </source>
</evidence>
<dbReference type="GO" id="GO:0000981">
    <property type="term" value="F:DNA-binding transcription factor activity, RNA polymerase II-specific"/>
    <property type="evidence" value="ECO:0007669"/>
    <property type="project" value="TreeGrafter"/>
</dbReference>
<dbReference type="GO" id="GO:0000978">
    <property type="term" value="F:RNA polymerase II cis-regulatory region sequence-specific DNA binding"/>
    <property type="evidence" value="ECO:0007669"/>
    <property type="project" value="TreeGrafter"/>
</dbReference>
<dbReference type="SUPFAM" id="SSF57667">
    <property type="entry name" value="beta-beta-alpha zinc fingers"/>
    <property type="match status" value="1"/>
</dbReference>
<keyword evidence="8" id="KW-0539">Nucleus</keyword>
<feature type="non-terminal residue" evidence="11">
    <location>
        <position position="1"/>
    </location>
</feature>
<dbReference type="PROSITE" id="PS50157">
    <property type="entry name" value="ZINC_FINGER_C2H2_2"/>
    <property type="match status" value="2"/>
</dbReference>
<dbReference type="InterPro" id="IPR013087">
    <property type="entry name" value="Znf_C2H2_type"/>
</dbReference>